<dbReference type="Gene3D" id="3.40.50.720">
    <property type="entry name" value="NAD(P)-binding Rossmann-like Domain"/>
    <property type="match status" value="1"/>
</dbReference>
<evidence type="ECO:0000313" key="6">
    <source>
        <dbReference type="Proteomes" id="UP000326198"/>
    </source>
</evidence>
<organism evidence="5 6">
    <name type="scientific">Aspergillus bertholletiae</name>
    <dbReference type="NCBI Taxonomy" id="1226010"/>
    <lineage>
        <taxon>Eukaryota</taxon>
        <taxon>Fungi</taxon>
        <taxon>Dikarya</taxon>
        <taxon>Ascomycota</taxon>
        <taxon>Pezizomycotina</taxon>
        <taxon>Eurotiomycetes</taxon>
        <taxon>Eurotiomycetidae</taxon>
        <taxon>Eurotiales</taxon>
        <taxon>Aspergillaceae</taxon>
        <taxon>Aspergillus</taxon>
        <taxon>Aspergillus subgen. Circumdati</taxon>
    </lineage>
</organism>
<dbReference type="OrthoDB" id="10000533at2759"/>
<comment type="similarity">
    <text evidence="1">Belongs to the NmrA-type oxidoreductase family. Isoflavone reductase subfamily.</text>
</comment>
<keyword evidence="3" id="KW-0560">Oxidoreductase</keyword>
<dbReference type="InterPro" id="IPR036291">
    <property type="entry name" value="NAD(P)-bd_dom_sf"/>
</dbReference>
<dbReference type="GO" id="GO:0016491">
    <property type="term" value="F:oxidoreductase activity"/>
    <property type="evidence" value="ECO:0007669"/>
    <property type="project" value="UniProtKB-KW"/>
</dbReference>
<evidence type="ECO:0000256" key="1">
    <source>
        <dbReference type="ARBA" id="ARBA00005725"/>
    </source>
</evidence>
<proteinExistence type="inferred from homology"/>
<dbReference type="Pfam" id="PF05368">
    <property type="entry name" value="NmrA"/>
    <property type="match status" value="1"/>
</dbReference>
<gene>
    <name evidence="5" type="ORF">BDV26DRAFT_281377</name>
</gene>
<evidence type="ECO:0000256" key="3">
    <source>
        <dbReference type="ARBA" id="ARBA00023002"/>
    </source>
</evidence>
<name>A0A5N7B8B5_9EURO</name>
<feature type="domain" description="NmrA-like" evidence="4">
    <location>
        <begin position="2"/>
        <end position="305"/>
    </location>
</feature>
<protein>
    <submittedName>
        <fullName evidence="5">NmrA-like family protein</fullName>
    </submittedName>
</protein>
<keyword evidence="6" id="KW-1185">Reference proteome</keyword>
<sequence length="311" mass="34489">MTAVIAVAGGTCGMGKVIVDHLQSETAFKVVILTRSEPPLRRNLQNVEYVKVDYDDIPSLAAQLKLHTARTLISAIGLYSQECSQAQLNLIEAAEQSKTVQRFIPSQYGYMTVERYCDIDPGIKWYLAAGKRLQHSTLQFTHVVCGGFMDCLGLSERDTDINPLHLGINVTDCQASIPEDGNALFTLTHSSDVATFVGELLKLDVWPEYSICCGEDVTFNDIVRIAENIRRRRFRVTYISSVGPVNGTVAALKVPKVGGRQQEDLESFTTLANQLIVAGAVLLPLENRLSEKLPGFKPRTVQEFLKEIWKN</sequence>
<evidence type="ECO:0000256" key="2">
    <source>
        <dbReference type="ARBA" id="ARBA00022857"/>
    </source>
</evidence>
<reference evidence="5 6" key="1">
    <citation type="submission" date="2019-04" db="EMBL/GenBank/DDBJ databases">
        <title>Friends and foes A comparative genomics studyof 23 Aspergillus species from section Flavi.</title>
        <authorList>
            <consortium name="DOE Joint Genome Institute"/>
            <person name="Kjaerbolling I."/>
            <person name="Vesth T."/>
            <person name="Frisvad J.C."/>
            <person name="Nybo J.L."/>
            <person name="Theobald S."/>
            <person name="Kildgaard S."/>
            <person name="Isbrandt T."/>
            <person name="Kuo A."/>
            <person name="Sato A."/>
            <person name="Lyhne E.K."/>
            <person name="Kogle M.E."/>
            <person name="Wiebenga A."/>
            <person name="Kun R.S."/>
            <person name="Lubbers R.J."/>
            <person name="Makela M.R."/>
            <person name="Barry K."/>
            <person name="Chovatia M."/>
            <person name="Clum A."/>
            <person name="Daum C."/>
            <person name="Haridas S."/>
            <person name="He G."/>
            <person name="LaButti K."/>
            <person name="Lipzen A."/>
            <person name="Mondo S."/>
            <person name="Riley R."/>
            <person name="Salamov A."/>
            <person name="Simmons B.A."/>
            <person name="Magnuson J.K."/>
            <person name="Henrissat B."/>
            <person name="Mortensen U.H."/>
            <person name="Larsen T.O."/>
            <person name="Devries R.P."/>
            <person name="Grigoriev I.V."/>
            <person name="Machida M."/>
            <person name="Baker S.E."/>
            <person name="Andersen M.R."/>
        </authorList>
    </citation>
    <scope>NUCLEOTIDE SEQUENCE [LARGE SCALE GENOMIC DNA]</scope>
    <source>
        <strain evidence="5 6">IBT 29228</strain>
    </source>
</reference>
<dbReference type="Proteomes" id="UP000326198">
    <property type="component" value="Unassembled WGS sequence"/>
</dbReference>
<evidence type="ECO:0000313" key="5">
    <source>
        <dbReference type="EMBL" id="KAE8377992.1"/>
    </source>
</evidence>
<evidence type="ECO:0000259" key="4">
    <source>
        <dbReference type="Pfam" id="PF05368"/>
    </source>
</evidence>
<dbReference type="PANTHER" id="PTHR47706">
    <property type="entry name" value="NMRA-LIKE FAMILY PROTEIN"/>
    <property type="match status" value="1"/>
</dbReference>
<dbReference type="SUPFAM" id="SSF51735">
    <property type="entry name" value="NAD(P)-binding Rossmann-fold domains"/>
    <property type="match status" value="1"/>
</dbReference>
<dbReference type="Gene3D" id="3.90.25.10">
    <property type="entry name" value="UDP-galactose 4-epimerase, domain 1"/>
    <property type="match status" value="1"/>
</dbReference>
<dbReference type="InterPro" id="IPR051609">
    <property type="entry name" value="NmrA/Isoflavone_reductase-like"/>
</dbReference>
<dbReference type="PANTHER" id="PTHR47706:SF4">
    <property type="entry name" value="NMRA-LIKE DOMAIN-CONTAINING PROTEIN"/>
    <property type="match status" value="1"/>
</dbReference>
<dbReference type="EMBL" id="ML736214">
    <property type="protein sequence ID" value="KAE8377992.1"/>
    <property type="molecule type" value="Genomic_DNA"/>
</dbReference>
<keyword evidence="2" id="KW-0521">NADP</keyword>
<accession>A0A5N7B8B5</accession>
<dbReference type="AlphaFoldDB" id="A0A5N7B8B5"/>
<dbReference type="InterPro" id="IPR008030">
    <property type="entry name" value="NmrA-like"/>
</dbReference>